<reference evidence="1" key="1">
    <citation type="submission" date="2015-01" db="EMBL/GenBank/DDBJ databases">
        <title>The Genome Sequence of Cladophialophora bantiana CBS 173.52.</title>
        <authorList>
            <consortium name="The Broad Institute Genomics Platform"/>
            <person name="Cuomo C."/>
            <person name="de Hoog S."/>
            <person name="Gorbushina A."/>
            <person name="Stielow B."/>
            <person name="Teixiera M."/>
            <person name="Abouelleil A."/>
            <person name="Chapman S.B."/>
            <person name="Priest M."/>
            <person name="Young S.K."/>
            <person name="Wortman J."/>
            <person name="Nusbaum C."/>
            <person name="Birren B."/>
        </authorList>
    </citation>
    <scope>NUCLEOTIDE SEQUENCE [LARGE SCALE GENOMIC DNA]</scope>
    <source>
        <strain evidence="1">CBS 173.52</strain>
    </source>
</reference>
<evidence type="ECO:0000313" key="1">
    <source>
        <dbReference type="EMBL" id="KIW94543.1"/>
    </source>
</evidence>
<dbReference type="Proteomes" id="UP000053789">
    <property type="component" value="Unassembled WGS sequence"/>
</dbReference>
<dbReference type="RefSeq" id="XP_016621212.1">
    <property type="nucleotide sequence ID" value="XM_016762265.1"/>
</dbReference>
<dbReference type="HOGENOM" id="CLU_2739815_0_0_1"/>
<keyword evidence="2" id="KW-1185">Reference proteome</keyword>
<protein>
    <submittedName>
        <fullName evidence="1">Uncharacterized protein</fullName>
    </submittedName>
</protein>
<dbReference type="EMBL" id="KN846985">
    <property type="protein sequence ID" value="KIW94543.1"/>
    <property type="molecule type" value="Genomic_DNA"/>
</dbReference>
<sequence length="71" mass="8173">MDGYINGLVEFANEYPFATPYLWAAVLVDRPYLISDWYCWVTLGTEAWMTRQRVDDNAADVAAHRSGIKEE</sequence>
<proteinExistence type="predicted"/>
<evidence type="ECO:0000313" key="2">
    <source>
        <dbReference type="Proteomes" id="UP000053789"/>
    </source>
</evidence>
<accession>A0A0D2HMI9</accession>
<name>A0A0D2HMI9_CLAB1</name>
<gene>
    <name evidence="1" type="ORF">Z519_04519</name>
</gene>
<dbReference type="OrthoDB" id="4116156at2759"/>
<dbReference type="VEuPathDB" id="FungiDB:Z519_04519"/>
<dbReference type="AlphaFoldDB" id="A0A0D2HMI9"/>
<organism evidence="1 2">
    <name type="scientific">Cladophialophora bantiana (strain ATCC 10958 / CBS 173.52 / CDC B-1940 / NIH 8579)</name>
    <name type="common">Xylohypha bantiana</name>
    <dbReference type="NCBI Taxonomy" id="1442370"/>
    <lineage>
        <taxon>Eukaryota</taxon>
        <taxon>Fungi</taxon>
        <taxon>Dikarya</taxon>
        <taxon>Ascomycota</taxon>
        <taxon>Pezizomycotina</taxon>
        <taxon>Eurotiomycetes</taxon>
        <taxon>Chaetothyriomycetidae</taxon>
        <taxon>Chaetothyriales</taxon>
        <taxon>Herpotrichiellaceae</taxon>
        <taxon>Cladophialophora</taxon>
    </lineage>
</organism>
<dbReference type="GeneID" id="27697447"/>